<comment type="caution">
    <text evidence="3">The sequence shown here is derived from an EMBL/GenBank/DDBJ whole genome shotgun (WGS) entry which is preliminary data.</text>
</comment>
<keyword evidence="1" id="KW-0175">Coiled coil</keyword>
<proteinExistence type="predicted"/>
<name>A0AA38M9H8_9CUCU</name>
<evidence type="ECO:0000313" key="3">
    <source>
        <dbReference type="EMBL" id="KAJ3648413.1"/>
    </source>
</evidence>
<evidence type="ECO:0000256" key="1">
    <source>
        <dbReference type="SAM" id="Coils"/>
    </source>
</evidence>
<evidence type="ECO:0000256" key="2">
    <source>
        <dbReference type="SAM" id="SignalP"/>
    </source>
</evidence>
<reference evidence="3" key="1">
    <citation type="journal article" date="2023" name="G3 (Bethesda)">
        <title>Whole genome assemblies of Zophobas morio and Tenebrio molitor.</title>
        <authorList>
            <person name="Kaur S."/>
            <person name="Stinson S.A."/>
            <person name="diCenzo G.C."/>
        </authorList>
    </citation>
    <scope>NUCLEOTIDE SEQUENCE</scope>
    <source>
        <strain evidence="3">QUZm001</strain>
    </source>
</reference>
<keyword evidence="2" id="KW-0732">Signal</keyword>
<organism evidence="3 4">
    <name type="scientific">Zophobas morio</name>
    <dbReference type="NCBI Taxonomy" id="2755281"/>
    <lineage>
        <taxon>Eukaryota</taxon>
        <taxon>Metazoa</taxon>
        <taxon>Ecdysozoa</taxon>
        <taxon>Arthropoda</taxon>
        <taxon>Hexapoda</taxon>
        <taxon>Insecta</taxon>
        <taxon>Pterygota</taxon>
        <taxon>Neoptera</taxon>
        <taxon>Endopterygota</taxon>
        <taxon>Coleoptera</taxon>
        <taxon>Polyphaga</taxon>
        <taxon>Cucujiformia</taxon>
        <taxon>Tenebrionidae</taxon>
        <taxon>Zophobas</taxon>
    </lineage>
</organism>
<dbReference type="AlphaFoldDB" id="A0AA38M9H8"/>
<feature type="chain" id="PRO_5041241675" evidence="2">
    <location>
        <begin position="22"/>
        <end position="248"/>
    </location>
</feature>
<feature type="coiled-coil region" evidence="1">
    <location>
        <begin position="75"/>
        <end position="102"/>
    </location>
</feature>
<protein>
    <submittedName>
        <fullName evidence="3">Uncharacterized protein</fullName>
    </submittedName>
</protein>
<dbReference type="EMBL" id="JALNTZ010000006">
    <property type="protein sequence ID" value="KAJ3648413.1"/>
    <property type="molecule type" value="Genomic_DNA"/>
</dbReference>
<dbReference type="Proteomes" id="UP001168821">
    <property type="component" value="Unassembled WGS sequence"/>
</dbReference>
<accession>A0AA38M9H8</accession>
<evidence type="ECO:0000313" key="4">
    <source>
        <dbReference type="Proteomes" id="UP001168821"/>
    </source>
</evidence>
<gene>
    <name evidence="3" type="ORF">Zmor_020218</name>
</gene>
<feature type="signal peptide" evidence="2">
    <location>
        <begin position="1"/>
        <end position="21"/>
    </location>
</feature>
<sequence length="248" mass="27542">MLPKILTVSVICFAAIQIILCKPKSLKSGQEDAEAALQELLARSTELLGDLNAHVSSVISPLIDKQLAEQQLVSVEAINKKIDDVQAKISVIQENLKELGLDECFPGYVDRIESYRTSLIARAEKCTNLTTGIISWIASETYTYGGEQQASFMSCYSRSLVYCKAYATDDSCYDVLIDKIAKATETMVTDYHLITINFDNKIASLKLPCQDLIEFEISVYPDYNLQAISQCAENSIRNSRPKICPESS</sequence>
<keyword evidence="4" id="KW-1185">Reference proteome</keyword>